<proteinExistence type="predicted"/>
<dbReference type="SUPFAM" id="SSF49842">
    <property type="entry name" value="TNF-like"/>
    <property type="match status" value="1"/>
</dbReference>
<keyword evidence="7" id="KW-1185">Reference proteome</keyword>
<dbReference type="InterPro" id="IPR050822">
    <property type="entry name" value="Cerebellin_Synaptic_Org"/>
</dbReference>
<feature type="chain" id="PRO_5044827879" description="C1q domain-containing protein" evidence="4">
    <location>
        <begin position="23"/>
        <end position="201"/>
    </location>
</feature>
<evidence type="ECO:0000313" key="7">
    <source>
        <dbReference type="Proteomes" id="UP001519460"/>
    </source>
</evidence>
<sequence length="201" mass="21391">MVPPIFILVVLATTGAVSQSEASSLGRRANTTTLEDLVMQQGQLIAQLQAEVAELKTQADNRNPLVAFMTSLPANTQNLASNPVVKFGSPDLNIGDGFHTDTSKFVAPISGIYVFFIKVSGESSDWGHYITFAIKKEGTAIAETETNDSDNVDRSSVQVVVQLVEGQAVWVEKSGGAGTTMRGQGFLSTFGGFLLRAGESF</sequence>
<comment type="caution">
    <text evidence="6">The sequence shown here is derived from an EMBL/GenBank/DDBJ whole genome shotgun (WGS) entry which is preliminary data.</text>
</comment>
<organism evidence="6 7">
    <name type="scientific">Batillaria attramentaria</name>
    <dbReference type="NCBI Taxonomy" id="370345"/>
    <lineage>
        <taxon>Eukaryota</taxon>
        <taxon>Metazoa</taxon>
        <taxon>Spiralia</taxon>
        <taxon>Lophotrochozoa</taxon>
        <taxon>Mollusca</taxon>
        <taxon>Gastropoda</taxon>
        <taxon>Caenogastropoda</taxon>
        <taxon>Sorbeoconcha</taxon>
        <taxon>Cerithioidea</taxon>
        <taxon>Batillariidae</taxon>
        <taxon>Batillaria</taxon>
    </lineage>
</organism>
<dbReference type="InterPro" id="IPR001073">
    <property type="entry name" value="C1q_dom"/>
</dbReference>
<dbReference type="PANTHER" id="PTHR22923:SF116">
    <property type="entry name" value="C1Q DOMAIN-CONTAINING PROTEIN"/>
    <property type="match status" value="1"/>
</dbReference>
<dbReference type="GO" id="GO:0005576">
    <property type="term" value="C:extracellular region"/>
    <property type="evidence" value="ECO:0007669"/>
    <property type="project" value="UniProtKB-SubCell"/>
</dbReference>
<gene>
    <name evidence="6" type="ORF">BaRGS_00001603</name>
</gene>
<feature type="signal peptide" evidence="4">
    <location>
        <begin position="1"/>
        <end position="22"/>
    </location>
</feature>
<reference evidence="6 7" key="1">
    <citation type="journal article" date="2023" name="Sci. Data">
        <title>Genome assembly of the Korean intertidal mud-creeper Batillaria attramentaria.</title>
        <authorList>
            <person name="Patra A.K."/>
            <person name="Ho P.T."/>
            <person name="Jun S."/>
            <person name="Lee S.J."/>
            <person name="Kim Y."/>
            <person name="Won Y.J."/>
        </authorList>
    </citation>
    <scope>NUCLEOTIDE SEQUENCE [LARGE SCALE GENOMIC DNA]</scope>
    <source>
        <strain evidence="6">Wonlab-2016</strain>
    </source>
</reference>
<dbReference type="PRINTS" id="PR00007">
    <property type="entry name" value="COMPLEMNTC1Q"/>
</dbReference>
<dbReference type="Gene3D" id="2.60.120.40">
    <property type="match status" value="1"/>
</dbReference>
<keyword evidence="3 4" id="KW-0732">Signal</keyword>
<evidence type="ECO:0000256" key="4">
    <source>
        <dbReference type="SAM" id="SignalP"/>
    </source>
</evidence>
<dbReference type="PANTHER" id="PTHR22923">
    <property type="entry name" value="CEREBELLIN-RELATED"/>
    <property type="match status" value="1"/>
</dbReference>
<evidence type="ECO:0000256" key="2">
    <source>
        <dbReference type="ARBA" id="ARBA00022525"/>
    </source>
</evidence>
<dbReference type="SMART" id="SM00110">
    <property type="entry name" value="C1Q"/>
    <property type="match status" value="1"/>
</dbReference>
<dbReference type="InterPro" id="IPR008983">
    <property type="entry name" value="Tumour_necrosis_fac-like_dom"/>
</dbReference>
<protein>
    <recommendedName>
        <fullName evidence="5">C1q domain-containing protein</fullName>
    </recommendedName>
</protein>
<dbReference type="EMBL" id="JACVVK020000004">
    <property type="protein sequence ID" value="KAK7507668.1"/>
    <property type="molecule type" value="Genomic_DNA"/>
</dbReference>
<dbReference type="AlphaFoldDB" id="A0ABD0M7C5"/>
<comment type="subcellular location">
    <subcellularLocation>
        <location evidence="1">Secreted</location>
    </subcellularLocation>
</comment>
<name>A0ABD0M7C5_9CAEN</name>
<feature type="domain" description="C1q" evidence="5">
    <location>
        <begin position="61"/>
        <end position="201"/>
    </location>
</feature>
<dbReference type="Pfam" id="PF00386">
    <property type="entry name" value="C1q"/>
    <property type="match status" value="1"/>
</dbReference>
<dbReference type="Proteomes" id="UP001519460">
    <property type="component" value="Unassembled WGS sequence"/>
</dbReference>
<evidence type="ECO:0000256" key="3">
    <source>
        <dbReference type="ARBA" id="ARBA00022729"/>
    </source>
</evidence>
<evidence type="ECO:0000256" key="1">
    <source>
        <dbReference type="ARBA" id="ARBA00004613"/>
    </source>
</evidence>
<dbReference type="PROSITE" id="PS50871">
    <property type="entry name" value="C1Q"/>
    <property type="match status" value="1"/>
</dbReference>
<evidence type="ECO:0000313" key="6">
    <source>
        <dbReference type="EMBL" id="KAK7507668.1"/>
    </source>
</evidence>
<evidence type="ECO:0000259" key="5">
    <source>
        <dbReference type="PROSITE" id="PS50871"/>
    </source>
</evidence>
<keyword evidence="2" id="KW-0964">Secreted</keyword>
<accession>A0ABD0M7C5</accession>